<reference evidence="2 3" key="1">
    <citation type="submission" date="2017-04" db="EMBL/GenBank/DDBJ databases">
        <authorList>
            <person name="Afonso C.L."/>
            <person name="Miller P.J."/>
            <person name="Scott M.A."/>
            <person name="Spackman E."/>
            <person name="Goraichik I."/>
            <person name="Dimitrov K.M."/>
            <person name="Suarez D.L."/>
            <person name="Swayne D.E."/>
        </authorList>
    </citation>
    <scope>NUCLEOTIDE SEQUENCE [LARGE SCALE GENOMIC DNA]</scope>
    <source>
        <strain evidence="2 3">DSM 26133</strain>
    </source>
</reference>
<feature type="transmembrane region" description="Helical" evidence="1">
    <location>
        <begin position="164"/>
        <end position="183"/>
    </location>
</feature>
<keyword evidence="3" id="KW-1185">Reference proteome</keyword>
<name>A0A1W2GIA6_REIFA</name>
<sequence length="189" mass="22324">MEPFEYVVVLISLILGLGVAQLLNGVADMLAQFKKTKFSVAHSIFIVVLFLVFFQEWWYTYQYSKQIDQWTEPIVLALMSFPIVLFLLARFMFPTGSRSQETDLNAYFCENWRWLYGIFSFTILISIIQNITISDYSFVEQIPLMLYFMWYVVFISLNVQNQKYHNAFQIAQLLLWIYFFAGVDNGMLN</sequence>
<keyword evidence="1" id="KW-1133">Transmembrane helix</keyword>
<evidence type="ECO:0000256" key="1">
    <source>
        <dbReference type="SAM" id="Phobius"/>
    </source>
</evidence>
<feature type="transmembrane region" description="Helical" evidence="1">
    <location>
        <begin position="38"/>
        <end position="54"/>
    </location>
</feature>
<evidence type="ECO:0000313" key="2">
    <source>
        <dbReference type="EMBL" id="SMD36380.1"/>
    </source>
</evidence>
<proteinExistence type="predicted"/>
<keyword evidence="1" id="KW-0472">Membrane</keyword>
<dbReference type="STRING" id="692418.SAMN04488029_2867"/>
<dbReference type="OrthoDB" id="981151at2"/>
<evidence type="ECO:0000313" key="3">
    <source>
        <dbReference type="Proteomes" id="UP000192472"/>
    </source>
</evidence>
<keyword evidence="1" id="KW-0812">Transmembrane</keyword>
<dbReference type="AlphaFoldDB" id="A0A1W2GIA6"/>
<dbReference type="EMBL" id="FWYF01000003">
    <property type="protein sequence ID" value="SMD36380.1"/>
    <property type="molecule type" value="Genomic_DNA"/>
</dbReference>
<feature type="transmembrane region" description="Helical" evidence="1">
    <location>
        <begin position="138"/>
        <end position="157"/>
    </location>
</feature>
<feature type="transmembrane region" description="Helical" evidence="1">
    <location>
        <begin position="74"/>
        <end position="93"/>
    </location>
</feature>
<protein>
    <submittedName>
        <fullName evidence="2">Uncharacterized protein</fullName>
    </submittedName>
</protein>
<feature type="transmembrane region" description="Helical" evidence="1">
    <location>
        <begin position="6"/>
        <end position="26"/>
    </location>
</feature>
<dbReference type="Proteomes" id="UP000192472">
    <property type="component" value="Unassembled WGS sequence"/>
</dbReference>
<organism evidence="2 3">
    <name type="scientific">Reichenbachiella faecimaris</name>
    <dbReference type="NCBI Taxonomy" id="692418"/>
    <lineage>
        <taxon>Bacteria</taxon>
        <taxon>Pseudomonadati</taxon>
        <taxon>Bacteroidota</taxon>
        <taxon>Cytophagia</taxon>
        <taxon>Cytophagales</taxon>
        <taxon>Reichenbachiellaceae</taxon>
        <taxon>Reichenbachiella</taxon>
    </lineage>
</organism>
<accession>A0A1W2GIA6</accession>
<feature type="transmembrane region" description="Helical" evidence="1">
    <location>
        <begin position="114"/>
        <end position="132"/>
    </location>
</feature>
<gene>
    <name evidence="2" type="ORF">SAMN04488029_2867</name>
</gene>
<dbReference type="RefSeq" id="WP_084373518.1">
    <property type="nucleotide sequence ID" value="NZ_FWYF01000003.1"/>
</dbReference>